<sequence>MNMRDRQPRADARANRDRLIEVAARTFAREGAGASLKGIAKEAGVGIGTLYRHFPTRESLIEAAHTSELARVCESADDLLATMPPDEALRAWLGRWVTYLTAKHGLAQALRATAASGEDAVAFPGARALALAAVDRLLDAGVRDGTLRQGVEPLDVLVAAHGAALAAMDPGQVVRLLDYLMDALRAR</sequence>
<dbReference type="STRING" id="633440.SAMN05421869_12427"/>
<name>A0A1G9IS07_9ACTN</name>
<evidence type="ECO:0000259" key="5">
    <source>
        <dbReference type="PROSITE" id="PS50977"/>
    </source>
</evidence>
<dbReference type="Proteomes" id="UP000199202">
    <property type="component" value="Unassembled WGS sequence"/>
</dbReference>
<organism evidence="6 7">
    <name type="scientific">Nonomuraea jiangxiensis</name>
    <dbReference type="NCBI Taxonomy" id="633440"/>
    <lineage>
        <taxon>Bacteria</taxon>
        <taxon>Bacillati</taxon>
        <taxon>Actinomycetota</taxon>
        <taxon>Actinomycetes</taxon>
        <taxon>Streptosporangiales</taxon>
        <taxon>Streptosporangiaceae</taxon>
        <taxon>Nonomuraea</taxon>
    </lineage>
</organism>
<dbReference type="SUPFAM" id="SSF48498">
    <property type="entry name" value="Tetracyclin repressor-like, C-terminal domain"/>
    <property type="match status" value="1"/>
</dbReference>
<dbReference type="PANTHER" id="PTHR30055:SF234">
    <property type="entry name" value="HTH-TYPE TRANSCRIPTIONAL REGULATOR BETI"/>
    <property type="match status" value="1"/>
</dbReference>
<gene>
    <name evidence="6" type="ORF">SAMN05421869_12427</name>
</gene>
<dbReference type="PRINTS" id="PR00455">
    <property type="entry name" value="HTHTETR"/>
</dbReference>
<dbReference type="InterPro" id="IPR001647">
    <property type="entry name" value="HTH_TetR"/>
</dbReference>
<dbReference type="EMBL" id="FNDJ01000024">
    <property type="protein sequence ID" value="SDL27763.1"/>
    <property type="molecule type" value="Genomic_DNA"/>
</dbReference>
<dbReference type="RefSeq" id="WP_218136211.1">
    <property type="nucleotide sequence ID" value="NZ_FNDJ01000024.1"/>
</dbReference>
<evidence type="ECO:0000256" key="2">
    <source>
        <dbReference type="ARBA" id="ARBA00023125"/>
    </source>
</evidence>
<feature type="DNA-binding region" description="H-T-H motif" evidence="4">
    <location>
        <begin position="35"/>
        <end position="54"/>
    </location>
</feature>
<dbReference type="InterPro" id="IPR050109">
    <property type="entry name" value="HTH-type_TetR-like_transc_reg"/>
</dbReference>
<reference evidence="6 7" key="1">
    <citation type="submission" date="2016-10" db="EMBL/GenBank/DDBJ databases">
        <authorList>
            <person name="de Groot N.N."/>
        </authorList>
    </citation>
    <scope>NUCLEOTIDE SEQUENCE [LARGE SCALE GENOMIC DNA]</scope>
    <source>
        <strain evidence="6 7">CGMCC 4.6533</strain>
    </source>
</reference>
<dbReference type="GO" id="GO:0000976">
    <property type="term" value="F:transcription cis-regulatory region binding"/>
    <property type="evidence" value="ECO:0007669"/>
    <property type="project" value="TreeGrafter"/>
</dbReference>
<dbReference type="PANTHER" id="PTHR30055">
    <property type="entry name" value="HTH-TYPE TRANSCRIPTIONAL REGULATOR RUTR"/>
    <property type="match status" value="1"/>
</dbReference>
<keyword evidence="3" id="KW-0804">Transcription</keyword>
<protein>
    <submittedName>
        <fullName evidence="6">DNA-binding transcriptional regulator, AcrR family</fullName>
    </submittedName>
</protein>
<evidence type="ECO:0000256" key="1">
    <source>
        <dbReference type="ARBA" id="ARBA00023015"/>
    </source>
</evidence>
<evidence type="ECO:0000313" key="7">
    <source>
        <dbReference type="Proteomes" id="UP000199202"/>
    </source>
</evidence>
<keyword evidence="2 4" id="KW-0238">DNA-binding</keyword>
<dbReference type="InterPro" id="IPR036271">
    <property type="entry name" value="Tet_transcr_reg_TetR-rel_C_sf"/>
</dbReference>
<proteinExistence type="predicted"/>
<keyword evidence="7" id="KW-1185">Reference proteome</keyword>
<evidence type="ECO:0000313" key="6">
    <source>
        <dbReference type="EMBL" id="SDL27763.1"/>
    </source>
</evidence>
<dbReference type="AlphaFoldDB" id="A0A1G9IS07"/>
<dbReference type="PROSITE" id="PS50977">
    <property type="entry name" value="HTH_TETR_2"/>
    <property type="match status" value="1"/>
</dbReference>
<dbReference type="GO" id="GO:0003700">
    <property type="term" value="F:DNA-binding transcription factor activity"/>
    <property type="evidence" value="ECO:0007669"/>
    <property type="project" value="TreeGrafter"/>
</dbReference>
<dbReference type="InterPro" id="IPR049445">
    <property type="entry name" value="TetR_SbtR-like_C"/>
</dbReference>
<evidence type="ECO:0000256" key="3">
    <source>
        <dbReference type="ARBA" id="ARBA00023163"/>
    </source>
</evidence>
<dbReference type="Pfam" id="PF00440">
    <property type="entry name" value="TetR_N"/>
    <property type="match status" value="1"/>
</dbReference>
<dbReference type="Pfam" id="PF21597">
    <property type="entry name" value="TetR_C_43"/>
    <property type="match status" value="1"/>
</dbReference>
<feature type="domain" description="HTH tetR-type" evidence="5">
    <location>
        <begin position="13"/>
        <end position="72"/>
    </location>
</feature>
<accession>A0A1G9IS07</accession>
<dbReference type="InterPro" id="IPR009057">
    <property type="entry name" value="Homeodomain-like_sf"/>
</dbReference>
<dbReference type="Gene3D" id="1.10.357.10">
    <property type="entry name" value="Tetracycline Repressor, domain 2"/>
    <property type="match status" value="1"/>
</dbReference>
<evidence type="ECO:0000256" key="4">
    <source>
        <dbReference type="PROSITE-ProRule" id="PRU00335"/>
    </source>
</evidence>
<dbReference type="SUPFAM" id="SSF46689">
    <property type="entry name" value="Homeodomain-like"/>
    <property type="match status" value="1"/>
</dbReference>
<keyword evidence="1" id="KW-0805">Transcription regulation</keyword>